<feature type="transmembrane region" description="Helical" evidence="2">
    <location>
        <begin position="587"/>
        <end position="605"/>
    </location>
</feature>
<feature type="transmembrane region" description="Helical" evidence="2">
    <location>
        <begin position="557"/>
        <end position="580"/>
    </location>
</feature>
<sequence length="800" mass="81629">MRRFGIGLSRSRPHGRPWLAFSTAPDGSGSAAPPQTSEVPYGFPRRFVAVAVTLLLGLLLLALPTPAHADETRSSGETRTRTAPLQTATGEASGAGRAAPSGRVVVIGVPGLLWSDLDRRRTPNLWRLTGEGSSASLSSRVIPPGGRNVTCPVSGWLTVSAGQRAGTAGNDCAATPVPQAGPDGSATIPGWDEFAAYQRTQSYGGRIGLLGQTIVAAGGKVAAIGPGAALGAADPSGKVQKYAATLNELPDLTPYTAVFAEAGEIAEAAVARRAAGPPGTAPSDLTGTARDSAVVAADQTVGDILGRVPSGSVVLVAGLADSGIGSLDPHLHVAIVGGAPHATAGASATTGASPYGRGYLTATSTRQDALVTITDLTATVLTTAGLDVPQGVVGRAWQRGGDAPEDTAEIVAELADADLASQVLRDVRQPFFVALVAIQVLFYGLAAFVIRRRRRMLTTTQVVAVVSGAIPISTFLAQLVPWWHMAYPMPALIATILGFAGVIAALAFAGPWREHVAGPLTVVAAVSSLALLADVMTGSTLQVNAVTGYEPVTGGRFYGFGNMPFAIFATGTILALAGLAHVVKPRFLLLAYGVLAIVADGWPSWGADFGGVPAFVVGFAVFALMLYGLRVSFVRLVAIGAAGAVLIAAIALFDWLRPADRRTHLGAFVQQVADGEGPEVVGRKFGAMLNTLGNTELTVLSVVAIAFLFLVLARPSRWGAPALTLAYSRAPALRAGLFGALAATMTGFLINDSGIAIPAMALTVAVPLTLAASVRALQLAPPTTPGRPSAPAAATAPPAS</sequence>
<proteinExistence type="predicted"/>
<feature type="transmembrane region" description="Helical" evidence="2">
    <location>
        <begin position="47"/>
        <end position="65"/>
    </location>
</feature>
<feature type="transmembrane region" description="Helical" evidence="2">
    <location>
        <begin position="611"/>
        <end position="629"/>
    </location>
</feature>
<feature type="transmembrane region" description="Helical" evidence="2">
    <location>
        <begin position="636"/>
        <end position="656"/>
    </location>
</feature>
<feature type="transmembrane region" description="Helical" evidence="2">
    <location>
        <begin position="733"/>
        <end position="750"/>
    </location>
</feature>
<evidence type="ECO:0000256" key="1">
    <source>
        <dbReference type="SAM" id="MobiDB-lite"/>
    </source>
</evidence>
<feature type="region of interest" description="Disordered" evidence="1">
    <location>
        <begin position="68"/>
        <end position="97"/>
    </location>
</feature>
<keyword evidence="2" id="KW-0472">Membrane</keyword>
<feature type="region of interest" description="Disordered" evidence="1">
    <location>
        <begin position="17"/>
        <end position="37"/>
    </location>
</feature>
<dbReference type="InterPro" id="IPR017850">
    <property type="entry name" value="Alkaline_phosphatase_core_sf"/>
</dbReference>
<feature type="transmembrane region" description="Helical" evidence="2">
    <location>
        <begin position="462"/>
        <end position="483"/>
    </location>
</feature>
<comment type="caution">
    <text evidence="3">The sequence shown here is derived from an EMBL/GenBank/DDBJ whole genome shotgun (WGS) entry which is preliminary data.</text>
</comment>
<feature type="compositionally biased region" description="Low complexity" evidence="1">
    <location>
        <begin position="786"/>
        <end position="800"/>
    </location>
</feature>
<dbReference type="EMBL" id="JBIASD010000037">
    <property type="protein sequence ID" value="MFF3670890.1"/>
    <property type="molecule type" value="Genomic_DNA"/>
</dbReference>
<evidence type="ECO:0000313" key="3">
    <source>
        <dbReference type="EMBL" id="MFF3670890.1"/>
    </source>
</evidence>
<keyword evidence="2" id="KW-0812">Transmembrane</keyword>
<name>A0ABW6T4W1_9ACTN</name>
<protein>
    <submittedName>
        <fullName evidence="3">Uncharacterized protein</fullName>
    </submittedName>
</protein>
<feature type="compositionally biased region" description="Basic and acidic residues" evidence="1">
    <location>
        <begin position="68"/>
        <end position="80"/>
    </location>
</feature>
<feature type="transmembrane region" description="Helical" evidence="2">
    <location>
        <begin position="489"/>
        <end position="509"/>
    </location>
</feature>
<accession>A0ABW6T4W1</accession>
<keyword evidence="2" id="KW-1133">Transmembrane helix</keyword>
<dbReference type="Proteomes" id="UP001602013">
    <property type="component" value="Unassembled WGS sequence"/>
</dbReference>
<evidence type="ECO:0000256" key="2">
    <source>
        <dbReference type="SAM" id="Phobius"/>
    </source>
</evidence>
<organism evidence="3 4">
    <name type="scientific">Microtetraspora malaysiensis</name>
    <dbReference type="NCBI Taxonomy" id="161358"/>
    <lineage>
        <taxon>Bacteria</taxon>
        <taxon>Bacillati</taxon>
        <taxon>Actinomycetota</taxon>
        <taxon>Actinomycetes</taxon>
        <taxon>Streptosporangiales</taxon>
        <taxon>Streptosporangiaceae</taxon>
        <taxon>Microtetraspora</taxon>
    </lineage>
</organism>
<feature type="transmembrane region" description="Helical" evidence="2">
    <location>
        <begin position="756"/>
        <end position="777"/>
    </location>
</feature>
<feature type="transmembrane region" description="Helical" evidence="2">
    <location>
        <begin position="431"/>
        <end position="450"/>
    </location>
</feature>
<feature type="transmembrane region" description="Helical" evidence="2">
    <location>
        <begin position="516"/>
        <end position="537"/>
    </location>
</feature>
<gene>
    <name evidence="3" type="ORF">ACFYXI_35415</name>
</gene>
<evidence type="ECO:0000313" key="4">
    <source>
        <dbReference type="Proteomes" id="UP001602013"/>
    </source>
</evidence>
<feature type="transmembrane region" description="Helical" evidence="2">
    <location>
        <begin position="697"/>
        <end position="713"/>
    </location>
</feature>
<dbReference type="Gene3D" id="3.40.720.10">
    <property type="entry name" value="Alkaline Phosphatase, subunit A"/>
    <property type="match status" value="1"/>
</dbReference>
<feature type="region of interest" description="Disordered" evidence="1">
    <location>
        <begin position="781"/>
        <end position="800"/>
    </location>
</feature>
<dbReference type="RefSeq" id="WP_387417096.1">
    <property type="nucleotide sequence ID" value="NZ_JBIASD010000037.1"/>
</dbReference>
<keyword evidence="4" id="KW-1185">Reference proteome</keyword>
<reference evidence="3 4" key="1">
    <citation type="submission" date="2024-10" db="EMBL/GenBank/DDBJ databases">
        <title>The Natural Products Discovery Center: Release of the First 8490 Sequenced Strains for Exploring Actinobacteria Biosynthetic Diversity.</title>
        <authorList>
            <person name="Kalkreuter E."/>
            <person name="Kautsar S.A."/>
            <person name="Yang D."/>
            <person name="Bader C.D."/>
            <person name="Teijaro C.N."/>
            <person name="Fluegel L."/>
            <person name="Davis C.M."/>
            <person name="Simpson J.R."/>
            <person name="Lauterbach L."/>
            <person name="Steele A.D."/>
            <person name="Gui C."/>
            <person name="Meng S."/>
            <person name="Li G."/>
            <person name="Viehrig K."/>
            <person name="Ye F."/>
            <person name="Su P."/>
            <person name="Kiefer A.F."/>
            <person name="Nichols A."/>
            <person name="Cepeda A.J."/>
            <person name="Yan W."/>
            <person name="Fan B."/>
            <person name="Jiang Y."/>
            <person name="Adhikari A."/>
            <person name="Zheng C.-J."/>
            <person name="Schuster L."/>
            <person name="Cowan T.M."/>
            <person name="Smanski M.J."/>
            <person name="Chevrette M.G."/>
            <person name="De Carvalho L.P.S."/>
            <person name="Shen B."/>
        </authorList>
    </citation>
    <scope>NUCLEOTIDE SEQUENCE [LARGE SCALE GENOMIC DNA]</scope>
    <source>
        <strain evidence="3 4">NPDC002173</strain>
    </source>
</reference>